<evidence type="ECO:0000313" key="4">
    <source>
        <dbReference type="Proteomes" id="UP001160390"/>
    </source>
</evidence>
<evidence type="ECO:0000259" key="2">
    <source>
        <dbReference type="Pfam" id="PF13640"/>
    </source>
</evidence>
<dbReference type="Gene3D" id="2.60.120.620">
    <property type="entry name" value="q2cbj1_9rhob like domain"/>
    <property type="match status" value="1"/>
</dbReference>
<evidence type="ECO:0000313" key="3">
    <source>
        <dbReference type="EMBL" id="CAI6099480.1"/>
    </source>
</evidence>
<dbReference type="PANTHER" id="PTHR33099">
    <property type="entry name" value="FE2OG DIOXYGENASE DOMAIN-CONTAINING PROTEIN"/>
    <property type="match status" value="1"/>
</dbReference>
<protein>
    <recommendedName>
        <fullName evidence="2">Prolyl 4-hydroxylase alpha subunit Fe(2+) 2OG dioxygenase domain-containing protein</fullName>
    </recommendedName>
</protein>
<accession>A0AA35QCH3</accession>
<dbReference type="AlphaFoldDB" id="A0AA35QCH3"/>
<proteinExistence type="predicted"/>
<dbReference type="InterPro" id="IPR044862">
    <property type="entry name" value="Pro_4_hyd_alph_FE2OG_OXY"/>
</dbReference>
<evidence type="ECO:0000256" key="1">
    <source>
        <dbReference type="SAM" id="MobiDB-lite"/>
    </source>
</evidence>
<name>A0AA35QCH3_9HYPO</name>
<comment type="caution">
    <text evidence="3">The sequence shown here is derived from an EMBL/GenBank/DDBJ whole genome shotgun (WGS) entry which is preliminary data.</text>
</comment>
<dbReference type="EMBL" id="CABFNP030001320">
    <property type="protein sequence ID" value="CAI6099480.1"/>
    <property type="molecule type" value="Genomic_DNA"/>
</dbReference>
<keyword evidence="4" id="KW-1185">Reference proteome</keyword>
<sequence length="969" mass="108804">MAAQSSATGCIAHSDAASPASDLSTDAFRGRIKADLLAALSEIKASGSFASFRPLVRPPDCGLIVDGVGPVSITNDLQESQAKQMIAMAAQAPYGKGSETIVDTAVRSTWELDPQQFRFLDHRWHNYVQTLCAHAALDLGINTTIRCEIYKMLIYEQGAMFKPHTDTEKIPGMFGTLVISLPSPHTGGDVVVKHCGEKKVFKTSQAEHSFICWYSDVTHEVLPVTSGYRWVLTYNLAIDTSVVPPSAALLRSNIHSLRHTLRRWLQDQSASEKHQALYHVLDHEYTQANIRLSNLKARDLAQVRALQEASNIVPFEIFLALLEKEESGGVEQDYSYVRGYGRSRYGGYYDDDEYEEDEDEGYHHITDVYDQRYTIKTLVDFEGRVVTENVSFETDDLLQEDCFDDIEGEEEYEGFMGNSAVVIVPKVSVVNFLNCDQPSQLTHANVQSLISYWAYRSEHAEAPNNGIAMVEKLCDSAWSRYLDPDMRRYGLPNPPFDGETTASVLKAALHLQRYDLFERNASRHIGLLPTAFYTWAANSVYAPKSDDNHVAQKFALLENGLSASTLGYGSLATQLLAVYNFTSVAHSIFPGPATSKSLMSVNAWACRTLKACLEERLRKPLTSKDGEALCGILLYFEDPLEFFTTFVTPIIKDRYDVPAFYLAFLRSLKKVMVSEPKLAEKGLSTYRDVAKLFLSSVEFPALKVQPREPDDTRRFRQARNGGAAESDEQTIVNGGQILAFLGHLLKLDSSGDLMESFASRFVEQASKLPATSFSLWMPVLHGLIKVLVKHEIPLDTPRYQQLFTKFHHAFLNNFVKRQPSKDVSLSRPGVPCTCTDCNHLNHFLSSATQRVGRFPVVKKRRQHLHNQIDRHRIDCTHETERVGSPQTLVITKTNKQNEQARRNWKVRFDWAHKVLGDLDQGQLLQLLGEEYTAITQMRHLIADPEPETNVQASSTSLAGTKRKSPIIID</sequence>
<dbReference type="Proteomes" id="UP001160390">
    <property type="component" value="Unassembled WGS sequence"/>
</dbReference>
<reference evidence="3" key="1">
    <citation type="submission" date="2023-01" db="EMBL/GenBank/DDBJ databases">
        <authorList>
            <person name="Piombo E."/>
        </authorList>
    </citation>
    <scope>NUCLEOTIDE SEQUENCE</scope>
</reference>
<organism evidence="3 4">
    <name type="scientific">Clonostachys chloroleuca</name>
    <dbReference type="NCBI Taxonomy" id="1926264"/>
    <lineage>
        <taxon>Eukaryota</taxon>
        <taxon>Fungi</taxon>
        <taxon>Dikarya</taxon>
        <taxon>Ascomycota</taxon>
        <taxon>Pezizomycotina</taxon>
        <taxon>Sordariomycetes</taxon>
        <taxon>Hypocreomycetidae</taxon>
        <taxon>Hypocreales</taxon>
        <taxon>Bionectriaceae</taxon>
        <taxon>Clonostachys</taxon>
    </lineage>
</organism>
<dbReference type="Pfam" id="PF13640">
    <property type="entry name" value="2OG-FeII_Oxy_3"/>
    <property type="match status" value="1"/>
</dbReference>
<feature type="domain" description="Prolyl 4-hydroxylase alpha subunit Fe(2+) 2OG dioxygenase" evidence="2">
    <location>
        <begin position="151"/>
        <end position="235"/>
    </location>
</feature>
<dbReference type="PANTHER" id="PTHR33099:SF7">
    <property type="entry name" value="MYND-TYPE DOMAIN-CONTAINING PROTEIN"/>
    <property type="match status" value="1"/>
</dbReference>
<feature type="region of interest" description="Disordered" evidence="1">
    <location>
        <begin position="944"/>
        <end position="969"/>
    </location>
</feature>
<feature type="compositionally biased region" description="Basic residues" evidence="1">
    <location>
        <begin position="960"/>
        <end position="969"/>
    </location>
</feature>
<gene>
    <name evidence="3" type="ORF">CCHLO57077_00016876</name>
</gene>
<feature type="compositionally biased region" description="Polar residues" evidence="1">
    <location>
        <begin position="948"/>
        <end position="958"/>
    </location>
</feature>